<dbReference type="KEGG" id="mthd:A3224_11800"/>
<gene>
    <name evidence="3" type="ORF">A3224_11800</name>
</gene>
<keyword evidence="4" id="KW-1185">Reference proteome</keyword>
<dbReference type="Proteomes" id="UP000076077">
    <property type="component" value="Chromosome"/>
</dbReference>
<dbReference type="GO" id="GO:0008374">
    <property type="term" value="F:O-acyltransferase activity"/>
    <property type="evidence" value="ECO:0007669"/>
    <property type="project" value="TreeGrafter"/>
</dbReference>
<organism evidence="3 4">
    <name type="scientific">Microbulbifer thermotolerans</name>
    <dbReference type="NCBI Taxonomy" id="252514"/>
    <lineage>
        <taxon>Bacteria</taxon>
        <taxon>Pseudomonadati</taxon>
        <taxon>Pseudomonadota</taxon>
        <taxon>Gammaproteobacteria</taxon>
        <taxon>Cellvibrionales</taxon>
        <taxon>Microbulbiferaceae</taxon>
        <taxon>Microbulbifer</taxon>
    </lineage>
</organism>
<dbReference type="PANTHER" id="PTHR23416">
    <property type="entry name" value="SIALIC ACID SYNTHASE-RELATED"/>
    <property type="match status" value="1"/>
</dbReference>
<evidence type="ECO:0000256" key="1">
    <source>
        <dbReference type="ARBA" id="ARBA00007274"/>
    </source>
</evidence>
<protein>
    <submittedName>
        <fullName evidence="3">Uncharacterized protein</fullName>
    </submittedName>
</protein>
<dbReference type="RefSeq" id="WP_067154829.1">
    <property type="nucleotide sequence ID" value="NZ_CP014864.1"/>
</dbReference>
<dbReference type="STRING" id="252514.A3224_11800"/>
<dbReference type="Gene3D" id="2.160.10.10">
    <property type="entry name" value="Hexapeptide repeat proteins"/>
    <property type="match status" value="1"/>
</dbReference>
<keyword evidence="2" id="KW-0808">Transferase</keyword>
<dbReference type="InterPro" id="IPR011004">
    <property type="entry name" value="Trimer_LpxA-like_sf"/>
</dbReference>
<accession>A0A143HN50</accession>
<sequence length="190" mass="20777">MIPVIDTKTEKVKRSLPPKNNTNTSSSEDSEFLKLLRTVKKKELAVLAQLLMPYIADYELRQIRVWGDKNRVNLNRATISVNDLLINTRSGQVTIEEDCFFGHRCMLLTGTHDYKKTGHERLTAVPDSGRDIHVKKGVWMGSGVTVLGPAVIGENAVIAAGSLVIGDVPANTIVAGHPAKPVKKITGEPL</sequence>
<name>A0A143HN50_MICTH</name>
<dbReference type="GeneID" id="76608727"/>
<comment type="similarity">
    <text evidence="1">Belongs to the transferase hexapeptide repeat family.</text>
</comment>
<reference evidence="4" key="1">
    <citation type="submission" date="2016-03" db="EMBL/GenBank/DDBJ databases">
        <authorList>
            <person name="Lee Y.-S."/>
            <person name="Choi Y.-L."/>
        </authorList>
    </citation>
    <scope>NUCLEOTIDE SEQUENCE [LARGE SCALE GENOMIC DNA]</scope>
    <source>
        <strain evidence="4">DAU221</strain>
    </source>
</reference>
<evidence type="ECO:0000313" key="3">
    <source>
        <dbReference type="EMBL" id="AMX03165.1"/>
    </source>
</evidence>
<dbReference type="InterPro" id="IPR051159">
    <property type="entry name" value="Hexapeptide_acetyltransf"/>
</dbReference>
<dbReference type="InterPro" id="IPR001451">
    <property type="entry name" value="Hexapep"/>
</dbReference>
<evidence type="ECO:0000256" key="2">
    <source>
        <dbReference type="ARBA" id="ARBA00022679"/>
    </source>
</evidence>
<dbReference type="AlphaFoldDB" id="A0A143HN50"/>
<dbReference type="OrthoDB" id="9815592at2"/>
<dbReference type="CDD" id="cd04647">
    <property type="entry name" value="LbH_MAT_like"/>
    <property type="match status" value="1"/>
</dbReference>
<dbReference type="SUPFAM" id="SSF51161">
    <property type="entry name" value="Trimeric LpxA-like enzymes"/>
    <property type="match status" value="1"/>
</dbReference>
<dbReference type="EMBL" id="CP014864">
    <property type="protein sequence ID" value="AMX03165.1"/>
    <property type="molecule type" value="Genomic_DNA"/>
</dbReference>
<dbReference type="Pfam" id="PF14602">
    <property type="entry name" value="Hexapep_2"/>
    <property type="match status" value="2"/>
</dbReference>
<evidence type="ECO:0000313" key="4">
    <source>
        <dbReference type="Proteomes" id="UP000076077"/>
    </source>
</evidence>
<dbReference type="PANTHER" id="PTHR23416:SF23">
    <property type="entry name" value="ACETYLTRANSFERASE C18B11.09C-RELATED"/>
    <property type="match status" value="1"/>
</dbReference>
<proteinExistence type="inferred from homology"/>